<evidence type="ECO:0000313" key="3">
    <source>
        <dbReference type="Proteomes" id="UP000555448"/>
    </source>
</evidence>
<dbReference type="PANTHER" id="PTHR43792">
    <property type="entry name" value="GNAT FAMILY, PUTATIVE (AFU_ORTHOLOGUE AFUA_3G00765)-RELATED-RELATED"/>
    <property type="match status" value="1"/>
</dbReference>
<keyword evidence="3" id="KW-1185">Reference proteome</keyword>
<dbReference type="EMBL" id="JACHLR010000009">
    <property type="protein sequence ID" value="MBB4859149.1"/>
    <property type="molecule type" value="Genomic_DNA"/>
</dbReference>
<evidence type="ECO:0000313" key="2">
    <source>
        <dbReference type="EMBL" id="MBB4859149.1"/>
    </source>
</evidence>
<gene>
    <name evidence="2" type="ORF">HNO88_002475</name>
</gene>
<reference evidence="2 3" key="1">
    <citation type="submission" date="2020-08" db="EMBL/GenBank/DDBJ databases">
        <title>Functional genomics of gut bacteria from endangered species of beetles.</title>
        <authorList>
            <person name="Carlos-Shanley C."/>
        </authorList>
    </citation>
    <scope>NUCLEOTIDE SEQUENCE [LARGE SCALE GENOMIC DNA]</scope>
    <source>
        <strain evidence="2 3">S00245</strain>
    </source>
</reference>
<evidence type="ECO:0000259" key="1">
    <source>
        <dbReference type="PROSITE" id="PS51186"/>
    </source>
</evidence>
<dbReference type="SUPFAM" id="SSF55729">
    <property type="entry name" value="Acyl-CoA N-acyltransferases (Nat)"/>
    <property type="match status" value="1"/>
</dbReference>
<dbReference type="AlphaFoldDB" id="A0A7W7KBD9"/>
<dbReference type="PROSITE" id="PS51186">
    <property type="entry name" value="GNAT"/>
    <property type="match status" value="1"/>
</dbReference>
<dbReference type="GO" id="GO:0016747">
    <property type="term" value="F:acyltransferase activity, transferring groups other than amino-acyl groups"/>
    <property type="evidence" value="ECO:0007669"/>
    <property type="project" value="InterPro"/>
</dbReference>
<dbReference type="CDD" id="cd04301">
    <property type="entry name" value="NAT_SF"/>
    <property type="match status" value="1"/>
</dbReference>
<dbReference type="Pfam" id="PF13302">
    <property type="entry name" value="Acetyltransf_3"/>
    <property type="match status" value="1"/>
</dbReference>
<proteinExistence type="predicted"/>
<name>A0A7W7KBD9_9SPHN</name>
<dbReference type="Proteomes" id="UP000555448">
    <property type="component" value="Unassembled WGS sequence"/>
</dbReference>
<organism evidence="2 3">
    <name type="scientific">Novosphingobium chloroacetimidivorans</name>
    <dbReference type="NCBI Taxonomy" id="1428314"/>
    <lineage>
        <taxon>Bacteria</taxon>
        <taxon>Pseudomonadati</taxon>
        <taxon>Pseudomonadota</taxon>
        <taxon>Alphaproteobacteria</taxon>
        <taxon>Sphingomonadales</taxon>
        <taxon>Sphingomonadaceae</taxon>
        <taxon>Novosphingobium</taxon>
    </lineage>
</organism>
<dbReference type="InterPro" id="IPR000182">
    <property type="entry name" value="GNAT_dom"/>
</dbReference>
<dbReference type="InterPro" id="IPR051531">
    <property type="entry name" value="N-acetyltransferase"/>
</dbReference>
<accession>A0A7W7KBD9</accession>
<sequence>MPPGMRLVTQRLVLRPPEPGDLDALHAILRDPRATRYWSTPPHAAIERTREWLDTTLATRPHEGEDFIVELDGLAVGKVGLYRFPEIGFIFHPDVWGQGIASEALAPVLERAFAVHGLAQVTADVDPRNAASLALLNRHGFRETHRAARTWLIGEEWCDSVYLALARP</sequence>
<protein>
    <submittedName>
        <fullName evidence="2">RimJ/RimL family protein N-acetyltransferase</fullName>
    </submittedName>
</protein>
<keyword evidence="2" id="KW-0808">Transferase</keyword>
<dbReference type="InterPro" id="IPR016181">
    <property type="entry name" value="Acyl_CoA_acyltransferase"/>
</dbReference>
<feature type="domain" description="N-acetyltransferase" evidence="1">
    <location>
        <begin position="12"/>
        <end position="168"/>
    </location>
</feature>
<comment type="caution">
    <text evidence="2">The sequence shown here is derived from an EMBL/GenBank/DDBJ whole genome shotgun (WGS) entry which is preliminary data.</text>
</comment>
<dbReference type="Gene3D" id="3.40.630.30">
    <property type="match status" value="1"/>
</dbReference>
<dbReference type="PANTHER" id="PTHR43792:SF16">
    <property type="entry name" value="N-ACETYLTRANSFERASE DOMAIN-CONTAINING PROTEIN"/>
    <property type="match status" value="1"/>
</dbReference>